<reference evidence="3 5" key="1">
    <citation type="journal article" date="2020" name="Stud. Mycol.">
        <title>101 Dothideomycetes genomes: a test case for predicting lifestyles and emergence of pathogens.</title>
        <authorList>
            <person name="Haridas S."/>
            <person name="Albert R."/>
            <person name="Binder M."/>
            <person name="Bloem J."/>
            <person name="Labutti K."/>
            <person name="Salamov A."/>
            <person name="Andreopoulos B."/>
            <person name="Baker S."/>
            <person name="Barry K."/>
            <person name="Bills G."/>
            <person name="Bluhm B."/>
            <person name="Cannon C."/>
            <person name="Castanera R."/>
            <person name="Culley D."/>
            <person name="Daum C."/>
            <person name="Ezra D."/>
            <person name="Gonzalez J."/>
            <person name="Henrissat B."/>
            <person name="Kuo A."/>
            <person name="Liang C."/>
            <person name="Lipzen A."/>
            <person name="Lutzoni F."/>
            <person name="Magnuson J."/>
            <person name="Mondo S."/>
            <person name="Nolan M."/>
            <person name="Ohm R."/>
            <person name="Pangilinan J."/>
            <person name="Park H.-J."/>
            <person name="Ramirez L."/>
            <person name="Alfaro M."/>
            <person name="Sun H."/>
            <person name="Tritt A."/>
            <person name="Yoshinaga Y."/>
            <person name="Zwiers L.-H."/>
            <person name="Turgeon B."/>
            <person name="Goodwin S."/>
            <person name="Spatafora J."/>
            <person name="Crous P."/>
            <person name="Grigoriev I."/>
        </authorList>
    </citation>
    <scope>NUCLEOTIDE SEQUENCE</scope>
    <source>
        <strain evidence="3 5">CBS 304.34</strain>
    </source>
</reference>
<keyword evidence="2" id="KW-0472">Membrane</keyword>
<organism evidence="3">
    <name type="scientific">Mytilinidion resinicola</name>
    <dbReference type="NCBI Taxonomy" id="574789"/>
    <lineage>
        <taxon>Eukaryota</taxon>
        <taxon>Fungi</taxon>
        <taxon>Dikarya</taxon>
        <taxon>Ascomycota</taxon>
        <taxon>Pezizomycotina</taxon>
        <taxon>Dothideomycetes</taxon>
        <taxon>Pleosporomycetidae</taxon>
        <taxon>Mytilinidiales</taxon>
        <taxon>Mytilinidiaceae</taxon>
        <taxon>Mytilinidion</taxon>
    </lineage>
</organism>
<gene>
    <name evidence="3 5" type="ORF">BDZ99DRAFT_477171</name>
</gene>
<dbReference type="AlphaFoldDB" id="A0A6A6YPL2"/>
<reference evidence="5" key="3">
    <citation type="submission" date="2025-04" db="UniProtKB">
        <authorList>
            <consortium name="RefSeq"/>
        </authorList>
    </citation>
    <scope>IDENTIFICATION</scope>
    <source>
        <strain evidence="5">CBS 304.34</strain>
    </source>
</reference>
<keyword evidence="2" id="KW-1133">Transmembrane helix</keyword>
<keyword evidence="2" id="KW-0812">Transmembrane</keyword>
<evidence type="ECO:0000313" key="5">
    <source>
        <dbReference type="RefSeq" id="XP_033576771.1"/>
    </source>
</evidence>
<evidence type="ECO:0000313" key="4">
    <source>
        <dbReference type="Proteomes" id="UP000504636"/>
    </source>
</evidence>
<protein>
    <submittedName>
        <fullName evidence="3 5">Uncharacterized protein</fullName>
    </submittedName>
</protein>
<dbReference type="EMBL" id="MU003701">
    <property type="protein sequence ID" value="KAF2809807.1"/>
    <property type="molecule type" value="Genomic_DNA"/>
</dbReference>
<feature type="region of interest" description="Disordered" evidence="1">
    <location>
        <begin position="70"/>
        <end position="100"/>
    </location>
</feature>
<dbReference type="GeneID" id="54462989"/>
<dbReference type="RefSeq" id="XP_033576771.1">
    <property type="nucleotide sequence ID" value="XM_033722096.1"/>
</dbReference>
<reference evidence="5" key="2">
    <citation type="submission" date="2020-04" db="EMBL/GenBank/DDBJ databases">
        <authorList>
            <consortium name="NCBI Genome Project"/>
        </authorList>
    </citation>
    <scope>NUCLEOTIDE SEQUENCE</scope>
    <source>
        <strain evidence="5">CBS 304.34</strain>
    </source>
</reference>
<proteinExistence type="predicted"/>
<keyword evidence="4" id="KW-1185">Reference proteome</keyword>
<feature type="transmembrane region" description="Helical" evidence="2">
    <location>
        <begin position="109"/>
        <end position="136"/>
    </location>
</feature>
<sequence>MSSRSRVWTRPTSVAYPCCSRESPGDAPSLPGFRAVTAGIEASASATALSPRRRPAEGYSCVQRHALLKNRREEAGRRPACSPQNAQGRDQKVNPSGTDPLTSRALKRVLLVLMLELGPIASVMLRWSIYMFFLIIPLQGVGPSPATSLPQSSTPPIAHLAIIKALLSPELY</sequence>
<dbReference type="Proteomes" id="UP000504636">
    <property type="component" value="Unplaced"/>
</dbReference>
<evidence type="ECO:0000256" key="1">
    <source>
        <dbReference type="SAM" id="MobiDB-lite"/>
    </source>
</evidence>
<evidence type="ECO:0000313" key="3">
    <source>
        <dbReference type="EMBL" id="KAF2809807.1"/>
    </source>
</evidence>
<accession>A0A6A6YPL2</accession>
<evidence type="ECO:0000256" key="2">
    <source>
        <dbReference type="SAM" id="Phobius"/>
    </source>
</evidence>
<feature type="compositionally biased region" description="Polar residues" evidence="1">
    <location>
        <begin position="82"/>
        <end position="100"/>
    </location>
</feature>
<name>A0A6A6YPL2_9PEZI</name>